<proteinExistence type="predicted"/>
<evidence type="ECO:0000259" key="3">
    <source>
        <dbReference type="Pfam" id="PF02568"/>
    </source>
</evidence>
<evidence type="ECO:0000256" key="1">
    <source>
        <dbReference type="ARBA" id="ARBA00022741"/>
    </source>
</evidence>
<gene>
    <name evidence="5" type="ORF">XE03_1898</name>
</gene>
<reference evidence="6" key="1">
    <citation type="journal article" date="2015" name="MBio">
        <title>Genome-Resolved Metagenomic Analysis Reveals Roles for Candidate Phyla and Other Microbial Community Members in Biogeochemical Transformations in Oil Reservoirs.</title>
        <authorList>
            <person name="Hu P."/>
            <person name="Tom L."/>
            <person name="Singh A."/>
            <person name="Thomas B.C."/>
            <person name="Baker B.J."/>
            <person name="Piceno Y.M."/>
            <person name="Andersen G.L."/>
            <person name="Banfield J.F."/>
        </authorList>
    </citation>
    <scope>NUCLEOTIDE SEQUENCE [LARGE SCALE GENOMIC DNA]</scope>
</reference>
<dbReference type="GO" id="GO:0032259">
    <property type="term" value="P:methylation"/>
    <property type="evidence" value="ECO:0007669"/>
    <property type="project" value="UniProtKB-KW"/>
</dbReference>
<dbReference type="GO" id="GO:0008168">
    <property type="term" value="F:methyltransferase activity"/>
    <property type="evidence" value="ECO:0007669"/>
    <property type="project" value="UniProtKB-KW"/>
</dbReference>
<dbReference type="Gene3D" id="3.40.50.620">
    <property type="entry name" value="HUPs"/>
    <property type="match status" value="1"/>
</dbReference>
<keyword evidence="1" id="KW-0547">Nucleotide-binding</keyword>
<evidence type="ECO:0000259" key="4">
    <source>
        <dbReference type="Pfam" id="PF18297"/>
    </source>
</evidence>
<comment type="caution">
    <text evidence="5">The sequence shown here is derived from an EMBL/GenBank/DDBJ whole genome shotgun (WGS) entry which is preliminary data.</text>
</comment>
<dbReference type="AlphaFoldDB" id="A0A117M5Q1"/>
<dbReference type="PANTHER" id="PTHR11933:SF6">
    <property type="entry name" value="THIL AANH DOMAIN-CONTAINING PROTEIN"/>
    <property type="match status" value="1"/>
</dbReference>
<organism evidence="5 6">
    <name type="scientific">candidate division TA06 bacterium 34_109</name>
    <dbReference type="NCBI Taxonomy" id="1635277"/>
    <lineage>
        <taxon>Bacteria</taxon>
        <taxon>Bacteria division TA06</taxon>
    </lineage>
</organism>
<name>A0A117M5Q1_UNCT6</name>
<evidence type="ECO:0000313" key="5">
    <source>
        <dbReference type="EMBL" id="KUK85777.1"/>
    </source>
</evidence>
<keyword evidence="5" id="KW-0808">Transferase</keyword>
<dbReference type="PATRIC" id="fig|1635277.3.peg.781"/>
<dbReference type="InterPro" id="IPR014729">
    <property type="entry name" value="Rossmann-like_a/b/a_fold"/>
</dbReference>
<protein>
    <submittedName>
        <fullName evidence="5">Putative tRNA methyltransferase</fullName>
    </submittedName>
</protein>
<feature type="domain" description="NFACT protein RNA binding" evidence="4">
    <location>
        <begin position="225"/>
        <end position="336"/>
    </location>
</feature>
<keyword evidence="5" id="KW-0489">Methyltransferase</keyword>
<accession>A0A117M5Q1</accession>
<dbReference type="PANTHER" id="PTHR11933">
    <property type="entry name" value="TRNA 5-METHYLAMINOMETHYL-2-THIOURIDYLATE -METHYLTRANSFERASE"/>
    <property type="match status" value="1"/>
</dbReference>
<dbReference type="InterPro" id="IPR059101">
    <property type="entry name" value="NFACT-R_2"/>
</dbReference>
<dbReference type="GO" id="GO:0004810">
    <property type="term" value="F:CCA tRNA nucleotidyltransferase activity"/>
    <property type="evidence" value="ECO:0007669"/>
    <property type="project" value="InterPro"/>
</dbReference>
<dbReference type="Pfam" id="PF18297">
    <property type="entry name" value="NFACT-R_2"/>
    <property type="match status" value="1"/>
</dbReference>
<evidence type="ECO:0000313" key="6">
    <source>
        <dbReference type="Proteomes" id="UP000053467"/>
    </source>
</evidence>
<dbReference type="Pfam" id="PF02568">
    <property type="entry name" value="ThiI"/>
    <property type="match status" value="1"/>
</dbReference>
<dbReference type="Proteomes" id="UP000053467">
    <property type="component" value="Unassembled WGS sequence"/>
</dbReference>
<feature type="domain" description="Thil AANH" evidence="3">
    <location>
        <begin position="6"/>
        <end position="166"/>
    </location>
</feature>
<dbReference type="GO" id="GO:0005524">
    <property type="term" value="F:ATP binding"/>
    <property type="evidence" value="ECO:0007669"/>
    <property type="project" value="UniProtKB-KW"/>
</dbReference>
<dbReference type="EMBL" id="LGGX01000043">
    <property type="protein sequence ID" value="KUK85777.1"/>
    <property type="molecule type" value="Genomic_DNA"/>
</dbReference>
<dbReference type="SUPFAM" id="SSF52402">
    <property type="entry name" value="Adenine nucleotide alpha hydrolases-like"/>
    <property type="match status" value="1"/>
</dbReference>
<keyword evidence="2" id="KW-0067">ATP-binding</keyword>
<sequence>MVVERKKALALYSGGLDSILAIKIILEQNIEVVGVYFKTPFTKDKPDHYGEKYLNIPFLIEDISNDFLKILLNPKHGFGKNINPCIDCRILMFQKAGELMTREKASFIISGEVLGQRPMTQNKKSLLMISEESGYGKWIVRPLSALLLPETEAEKQNIIDRSKMMDIEGRSRKRQIAIATQWGIKDYPSPAGGCKLTEPGFAKRMRDLLTRENFVISDIDLLKVGRHFNTHKYAKLVVGRNERENKIIFTLARSQDYLLSSEEHKGPISLLRFYINSELKEDELEKILDIAAKITARYCDKEQDRDLVDINIWKADHKIKKLKGVPSLSQLLIEHYLI</sequence>
<dbReference type="InterPro" id="IPR020536">
    <property type="entry name" value="ThiI_AANH"/>
</dbReference>
<evidence type="ECO:0000256" key="2">
    <source>
        <dbReference type="ARBA" id="ARBA00022840"/>
    </source>
</evidence>